<dbReference type="Gene3D" id="3.30.70.100">
    <property type="match status" value="1"/>
</dbReference>
<proteinExistence type="predicted"/>
<dbReference type="PROSITE" id="PS01047">
    <property type="entry name" value="HMA_1"/>
    <property type="match status" value="1"/>
</dbReference>
<dbReference type="InterPro" id="IPR036163">
    <property type="entry name" value="HMA_dom_sf"/>
</dbReference>
<name>A0ABV5G600_9MICC</name>
<dbReference type="InterPro" id="IPR000428">
    <property type="entry name" value="Cu-bd"/>
</dbReference>
<keyword evidence="1" id="KW-0479">Metal-binding</keyword>
<evidence type="ECO:0000313" key="3">
    <source>
        <dbReference type="EMBL" id="MFB9074347.1"/>
    </source>
</evidence>
<gene>
    <name evidence="3" type="ORF">ACFFX0_25390</name>
</gene>
<organism evidence="3 4">
    <name type="scientific">Citricoccus parietis</name>
    <dbReference type="NCBI Taxonomy" id="592307"/>
    <lineage>
        <taxon>Bacteria</taxon>
        <taxon>Bacillati</taxon>
        <taxon>Actinomycetota</taxon>
        <taxon>Actinomycetes</taxon>
        <taxon>Micrococcales</taxon>
        <taxon>Micrococcaceae</taxon>
        <taxon>Citricoccus</taxon>
    </lineage>
</organism>
<evidence type="ECO:0000313" key="4">
    <source>
        <dbReference type="Proteomes" id="UP001589575"/>
    </source>
</evidence>
<dbReference type="Pfam" id="PF00403">
    <property type="entry name" value="HMA"/>
    <property type="match status" value="1"/>
</dbReference>
<dbReference type="Proteomes" id="UP001589575">
    <property type="component" value="Unassembled WGS sequence"/>
</dbReference>
<dbReference type="RefSeq" id="WP_378041020.1">
    <property type="nucleotide sequence ID" value="NZ_JBHLWH010000021.1"/>
</dbReference>
<accession>A0ABV5G600</accession>
<dbReference type="SUPFAM" id="SSF55008">
    <property type="entry name" value="HMA, heavy metal-associated domain"/>
    <property type="match status" value="1"/>
</dbReference>
<dbReference type="InterPro" id="IPR017969">
    <property type="entry name" value="Heavy-metal-associated_CS"/>
</dbReference>
<keyword evidence="4" id="KW-1185">Reference proteome</keyword>
<evidence type="ECO:0000256" key="1">
    <source>
        <dbReference type="ARBA" id="ARBA00022723"/>
    </source>
</evidence>
<reference evidence="3 4" key="1">
    <citation type="submission" date="2024-09" db="EMBL/GenBank/DDBJ databases">
        <authorList>
            <person name="Sun Q."/>
            <person name="Mori K."/>
        </authorList>
    </citation>
    <scope>NUCLEOTIDE SEQUENCE [LARGE SCALE GENOMIC DNA]</scope>
    <source>
        <strain evidence="3 4">CCM 7609</strain>
    </source>
</reference>
<dbReference type="PROSITE" id="PS51257">
    <property type="entry name" value="PROKAR_LIPOPROTEIN"/>
    <property type="match status" value="1"/>
</dbReference>
<feature type="domain" description="HMA" evidence="2">
    <location>
        <begin position="44"/>
        <end position="110"/>
    </location>
</feature>
<dbReference type="PRINTS" id="PR00944">
    <property type="entry name" value="CUEXPORT"/>
</dbReference>
<dbReference type="EMBL" id="JBHMFI010000002">
    <property type="protein sequence ID" value="MFB9074347.1"/>
    <property type="molecule type" value="Genomic_DNA"/>
</dbReference>
<dbReference type="InterPro" id="IPR006121">
    <property type="entry name" value="HMA_dom"/>
</dbReference>
<protein>
    <submittedName>
        <fullName evidence="3">Heavy-metal-associated domain-containing protein</fullName>
    </submittedName>
</protein>
<dbReference type="PROSITE" id="PS50846">
    <property type="entry name" value="HMA_2"/>
    <property type="match status" value="1"/>
</dbReference>
<sequence length="111" mass="10751">MQDTTRTPLPMATTGCACCAPAAESTATTTVQAPGVTGAPAPAGISTYPVEGMTCGHCVTSVTEELSALDGVATVDVDLVPGGVSTVTVTGPVAPAAVRAAIEEAGYTPAS</sequence>
<comment type="caution">
    <text evidence="3">The sequence shown here is derived from an EMBL/GenBank/DDBJ whole genome shotgun (WGS) entry which is preliminary data.</text>
</comment>
<evidence type="ECO:0000259" key="2">
    <source>
        <dbReference type="PROSITE" id="PS50846"/>
    </source>
</evidence>
<dbReference type="CDD" id="cd00371">
    <property type="entry name" value="HMA"/>
    <property type="match status" value="1"/>
</dbReference>